<dbReference type="GeneID" id="20194864"/>
<dbReference type="AlphaFoldDB" id="T1EE62"/>
<dbReference type="HOGENOM" id="CLU_2419312_0_0_1"/>
<reference evidence="2 4" key="2">
    <citation type="journal article" date="2013" name="Nature">
        <title>Insights into bilaterian evolution from three spiralian genomes.</title>
        <authorList>
            <person name="Simakov O."/>
            <person name="Marletaz F."/>
            <person name="Cho S.J."/>
            <person name="Edsinger-Gonzales E."/>
            <person name="Havlak P."/>
            <person name="Hellsten U."/>
            <person name="Kuo D.H."/>
            <person name="Larsson T."/>
            <person name="Lv J."/>
            <person name="Arendt D."/>
            <person name="Savage R."/>
            <person name="Osoegawa K."/>
            <person name="de Jong P."/>
            <person name="Grimwood J."/>
            <person name="Chapman J.A."/>
            <person name="Shapiro H."/>
            <person name="Aerts A."/>
            <person name="Otillar R.P."/>
            <person name="Terry A.Y."/>
            <person name="Boore J.L."/>
            <person name="Grigoriev I.V."/>
            <person name="Lindberg D.R."/>
            <person name="Seaver E.C."/>
            <person name="Weisblat D.A."/>
            <person name="Putnam N.H."/>
            <person name="Rokhsar D.S."/>
        </authorList>
    </citation>
    <scope>NUCLEOTIDE SEQUENCE</scope>
</reference>
<keyword evidence="4" id="KW-1185">Reference proteome</keyword>
<accession>T1EE62</accession>
<dbReference type="CTD" id="20194864"/>
<evidence type="ECO:0000256" key="1">
    <source>
        <dbReference type="SAM" id="MobiDB-lite"/>
    </source>
</evidence>
<dbReference type="RefSeq" id="XP_009022687.1">
    <property type="nucleotide sequence ID" value="XM_009024439.1"/>
</dbReference>
<dbReference type="EMBL" id="KB097143">
    <property type="protein sequence ID" value="ESN98700.1"/>
    <property type="molecule type" value="Genomic_DNA"/>
</dbReference>
<protein>
    <submittedName>
        <fullName evidence="2 3">Uncharacterized protein</fullName>
    </submittedName>
</protein>
<sequence>MNKKLKLEQQTSEEDNNSDNITTTSNNDLNNENNNEDDDEDEDCNLNGDNKTARECRDANVILDVVGDSDFKKEPNSITCAMCGETFENPWL</sequence>
<dbReference type="EMBL" id="AMQM01001043">
    <property type="status" value="NOT_ANNOTATED_CDS"/>
    <property type="molecule type" value="Genomic_DNA"/>
</dbReference>
<name>T1EE62_HELRO</name>
<reference evidence="4" key="1">
    <citation type="submission" date="2012-12" db="EMBL/GenBank/DDBJ databases">
        <authorList>
            <person name="Hellsten U."/>
            <person name="Grimwood J."/>
            <person name="Chapman J.A."/>
            <person name="Shapiro H."/>
            <person name="Aerts A."/>
            <person name="Otillar R.P."/>
            <person name="Terry A.Y."/>
            <person name="Boore J.L."/>
            <person name="Simakov O."/>
            <person name="Marletaz F."/>
            <person name="Cho S.-J."/>
            <person name="Edsinger-Gonzales E."/>
            <person name="Havlak P."/>
            <person name="Kuo D.-H."/>
            <person name="Larsson T."/>
            <person name="Lv J."/>
            <person name="Arendt D."/>
            <person name="Savage R."/>
            <person name="Osoegawa K."/>
            <person name="de Jong P."/>
            <person name="Lindberg D.R."/>
            <person name="Seaver E.C."/>
            <person name="Weisblat D.A."/>
            <person name="Putnam N.H."/>
            <person name="Grigoriev I.V."/>
            <person name="Rokhsar D.S."/>
        </authorList>
    </citation>
    <scope>NUCLEOTIDE SEQUENCE</scope>
</reference>
<evidence type="ECO:0000313" key="2">
    <source>
        <dbReference type="EMBL" id="ESN98700.1"/>
    </source>
</evidence>
<dbReference type="InParanoid" id="T1EE62"/>
<proteinExistence type="predicted"/>
<dbReference type="Proteomes" id="UP000015101">
    <property type="component" value="Unassembled WGS sequence"/>
</dbReference>
<feature type="compositionally biased region" description="Acidic residues" evidence="1">
    <location>
        <begin position="34"/>
        <end position="44"/>
    </location>
</feature>
<gene>
    <name evidence="3" type="primary">20194864</name>
    <name evidence="2" type="ORF">HELRODRAFT_106954</name>
</gene>
<evidence type="ECO:0000313" key="3">
    <source>
        <dbReference type="EnsemblMetazoa" id="HelroP106954"/>
    </source>
</evidence>
<feature type="compositionally biased region" description="Low complexity" evidence="1">
    <location>
        <begin position="18"/>
        <end position="33"/>
    </location>
</feature>
<dbReference type="EnsemblMetazoa" id="HelroT106954">
    <property type="protein sequence ID" value="HelroP106954"/>
    <property type="gene ID" value="HelroG106954"/>
</dbReference>
<feature type="region of interest" description="Disordered" evidence="1">
    <location>
        <begin position="1"/>
        <end position="51"/>
    </location>
</feature>
<evidence type="ECO:0000313" key="4">
    <source>
        <dbReference type="Proteomes" id="UP000015101"/>
    </source>
</evidence>
<reference evidence="3" key="3">
    <citation type="submission" date="2015-06" db="UniProtKB">
        <authorList>
            <consortium name="EnsemblMetazoa"/>
        </authorList>
    </citation>
    <scope>IDENTIFICATION</scope>
</reference>
<dbReference type="KEGG" id="hro:HELRODRAFT_106954"/>
<organism evidence="3 4">
    <name type="scientific">Helobdella robusta</name>
    <name type="common">Californian leech</name>
    <dbReference type="NCBI Taxonomy" id="6412"/>
    <lineage>
        <taxon>Eukaryota</taxon>
        <taxon>Metazoa</taxon>
        <taxon>Spiralia</taxon>
        <taxon>Lophotrochozoa</taxon>
        <taxon>Annelida</taxon>
        <taxon>Clitellata</taxon>
        <taxon>Hirudinea</taxon>
        <taxon>Rhynchobdellida</taxon>
        <taxon>Glossiphoniidae</taxon>
        <taxon>Helobdella</taxon>
    </lineage>
</organism>